<dbReference type="InterPro" id="IPR029063">
    <property type="entry name" value="SAM-dependent_MTases_sf"/>
</dbReference>
<dbReference type="Pfam" id="PF05958">
    <property type="entry name" value="tRNA_U5-meth_tr"/>
    <property type="match status" value="1"/>
</dbReference>
<feature type="binding site" evidence="4">
    <location>
        <position position="337"/>
    </location>
    <ligand>
        <name>S-adenosyl-L-methionine</name>
        <dbReference type="ChEBI" id="CHEBI:59789"/>
    </ligand>
</feature>
<evidence type="ECO:0000256" key="3">
    <source>
        <dbReference type="ARBA" id="ARBA00022691"/>
    </source>
</evidence>
<feature type="active site" description="Nucleophile" evidence="4">
    <location>
        <position position="364"/>
    </location>
</feature>
<dbReference type="PROSITE" id="PS50926">
    <property type="entry name" value="TRAM"/>
    <property type="match status" value="1"/>
</dbReference>
<dbReference type="PANTHER" id="PTHR11061">
    <property type="entry name" value="RNA M5U METHYLTRANSFERASE"/>
    <property type="match status" value="1"/>
</dbReference>
<gene>
    <name evidence="6" type="ORF">GCM10010915_14460</name>
</gene>
<dbReference type="GO" id="GO:0070475">
    <property type="term" value="P:rRNA base methylation"/>
    <property type="evidence" value="ECO:0007669"/>
    <property type="project" value="TreeGrafter"/>
</dbReference>
<protein>
    <submittedName>
        <fullName evidence="6">23S rRNA methyltransferase</fullName>
    </submittedName>
</protein>
<dbReference type="InterPro" id="IPR010280">
    <property type="entry name" value="U5_MeTrfase_fam"/>
</dbReference>
<dbReference type="SUPFAM" id="SSF50249">
    <property type="entry name" value="Nucleic acid-binding proteins"/>
    <property type="match status" value="1"/>
</dbReference>
<keyword evidence="1 4" id="KW-0489">Methyltransferase</keyword>
<dbReference type="Proteomes" id="UP000633205">
    <property type="component" value="Unassembled WGS sequence"/>
</dbReference>
<dbReference type="Gene3D" id="3.40.50.150">
    <property type="entry name" value="Vaccinia Virus protein VP39"/>
    <property type="match status" value="1"/>
</dbReference>
<keyword evidence="3 4" id="KW-0949">S-adenosyl-L-methionine</keyword>
<dbReference type="Gene3D" id="2.40.50.140">
    <property type="entry name" value="Nucleic acid-binding proteins"/>
    <property type="match status" value="1"/>
</dbReference>
<accession>A0A917DG06</accession>
<dbReference type="GO" id="GO:0070041">
    <property type="term" value="F:rRNA (uridine-C5-)-methyltransferase activity"/>
    <property type="evidence" value="ECO:0007669"/>
    <property type="project" value="TreeGrafter"/>
</dbReference>
<organism evidence="6 7">
    <name type="scientific">Microbacterium faecale</name>
    <dbReference type="NCBI Taxonomy" id="1804630"/>
    <lineage>
        <taxon>Bacteria</taxon>
        <taxon>Bacillati</taxon>
        <taxon>Actinomycetota</taxon>
        <taxon>Actinomycetes</taxon>
        <taxon>Micrococcales</taxon>
        <taxon>Microbacteriaceae</taxon>
        <taxon>Microbacterium</taxon>
    </lineage>
</organism>
<evidence type="ECO:0000313" key="7">
    <source>
        <dbReference type="Proteomes" id="UP000633205"/>
    </source>
</evidence>
<feature type="binding site" evidence="4">
    <location>
        <position position="236"/>
    </location>
    <ligand>
        <name>S-adenosyl-L-methionine</name>
        <dbReference type="ChEBI" id="CHEBI:59789"/>
    </ligand>
</feature>
<name>A0A917DG06_9MICO</name>
<feature type="domain" description="TRAM" evidence="5">
    <location>
        <begin position="1"/>
        <end position="60"/>
    </location>
</feature>
<proteinExistence type="inferred from homology"/>
<comment type="caution">
    <text evidence="6">The sequence shown here is derived from an EMBL/GenBank/DDBJ whole genome shotgun (WGS) entry which is preliminary data.</text>
</comment>
<evidence type="ECO:0000259" key="5">
    <source>
        <dbReference type="PROSITE" id="PS50926"/>
    </source>
</evidence>
<dbReference type="PROSITE" id="PS51687">
    <property type="entry name" value="SAM_MT_RNA_M5U"/>
    <property type="match status" value="1"/>
</dbReference>
<feature type="binding site" evidence="4">
    <location>
        <position position="268"/>
    </location>
    <ligand>
        <name>S-adenosyl-L-methionine</name>
        <dbReference type="ChEBI" id="CHEBI:59789"/>
    </ligand>
</feature>
<evidence type="ECO:0000313" key="6">
    <source>
        <dbReference type="EMBL" id="GGD35131.1"/>
    </source>
</evidence>
<dbReference type="RefSeq" id="WP_188711608.1">
    <property type="nucleotide sequence ID" value="NZ_BMHO01000001.1"/>
</dbReference>
<dbReference type="InterPro" id="IPR012340">
    <property type="entry name" value="NA-bd_OB-fold"/>
</dbReference>
<keyword evidence="7" id="KW-1185">Reference proteome</keyword>
<evidence type="ECO:0000256" key="2">
    <source>
        <dbReference type="ARBA" id="ARBA00022679"/>
    </source>
</evidence>
<dbReference type="PANTHER" id="PTHR11061:SF30">
    <property type="entry name" value="TRNA (URACIL(54)-C(5))-METHYLTRANSFERASE"/>
    <property type="match status" value="1"/>
</dbReference>
<reference evidence="6" key="1">
    <citation type="journal article" date="2014" name="Int. J. Syst. Evol. Microbiol.">
        <title>Complete genome sequence of Corynebacterium casei LMG S-19264T (=DSM 44701T), isolated from a smear-ripened cheese.</title>
        <authorList>
            <consortium name="US DOE Joint Genome Institute (JGI-PGF)"/>
            <person name="Walter F."/>
            <person name="Albersmeier A."/>
            <person name="Kalinowski J."/>
            <person name="Ruckert C."/>
        </authorList>
    </citation>
    <scope>NUCLEOTIDE SEQUENCE</scope>
    <source>
        <strain evidence="6">CGMCC 1.15152</strain>
    </source>
</reference>
<dbReference type="SUPFAM" id="SSF53335">
    <property type="entry name" value="S-adenosyl-L-methionine-dependent methyltransferases"/>
    <property type="match status" value="1"/>
</dbReference>
<reference evidence="6" key="2">
    <citation type="submission" date="2020-09" db="EMBL/GenBank/DDBJ databases">
        <authorList>
            <person name="Sun Q."/>
            <person name="Zhou Y."/>
        </authorList>
    </citation>
    <scope>NUCLEOTIDE SEQUENCE</scope>
    <source>
        <strain evidence="6">CGMCC 1.15152</strain>
    </source>
</reference>
<keyword evidence="2 4" id="KW-0808">Transferase</keyword>
<dbReference type="Pfam" id="PF01938">
    <property type="entry name" value="TRAM"/>
    <property type="match status" value="1"/>
</dbReference>
<dbReference type="EMBL" id="BMHO01000001">
    <property type="protein sequence ID" value="GGD35131.1"/>
    <property type="molecule type" value="Genomic_DNA"/>
</dbReference>
<dbReference type="AlphaFoldDB" id="A0A917DG06"/>
<comment type="similarity">
    <text evidence="4">Belongs to the class I-like SAM-binding methyltransferase superfamily. RNA M5U methyltransferase family.</text>
</comment>
<evidence type="ECO:0000256" key="4">
    <source>
        <dbReference type="PROSITE-ProRule" id="PRU01024"/>
    </source>
</evidence>
<sequence>MQTGDVLELEVSGVAHGGVFVSRHGESGLVVFTPDALPGERIRARVTDVRRSFARAETLDVLDASEDRIPHVWREADVSRPPAARPGGADFGHVALAAQRELKRRVIEEAFDRFAGGAVSTLVEPAGSDETADGTRWRTRVGLHVDADGRVGPFAARSHDVIDVADYPLATAEVADAALALGREQPGRIDLVQPADGRVRILRRPDARARRRERSEVVTERVADRAFRVDAGGFWQVHRGAATVLDAAVRDALASLPVEPGAHHLDLYGGVGLFSAALAGHGEKARVTTVESASTATRHARENLADLPVRAVTARVERFVAGLEPDDDLTRGIALLDPPRAGAGERVVHAIAQLSPRAVVYVACDPVALARDVGIFRRFGYDIDVLRAFDLFPNSHHVEAVAVLSIS</sequence>
<evidence type="ECO:0000256" key="1">
    <source>
        <dbReference type="ARBA" id="ARBA00022603"/>
    </source>
</evidence>
<feature type="binding site" evidence="4">
    <location>
        <position position="291"/>
    </location>
    <ligand>
        <name>S-adenosyl-L-methionine</name>
        <dbReference type="ChEBI" id="CHEBI:59789"/>
    </ligand>
</feature>
<dbReference type="InterPro" id="IPR002792">
    <property type="entry name" value="TRAM_dom"/>
</dbReference>